<feature type="compositionally biased region" description="Low complexity" evidence="1">
    <location>
        <begin position="411"/>
        <end position="444"/>
    </location>
</feature>
<evidence type="ECO:0000313" key="3">
    <source>
        <dbReference type="Proteomes" id="UP001586593"/>
    </source>
</evidence>
<gene>
    <name evidence="2" type="ORF">VTK73DRAFT_10291</name>
</gene>
<organism evidence="2 3">
    <name type="scientific">Phialemonium thermophilum</name>
    <dbReference type="NCBI Taxonomy" id="223376"/>
    <lineage>
        <taxon>Eukaryota</taxon>
        <taxon>Fungi</taxon>
        <taxon>Dikarya</taxon>
        <taxon>Ascomycota</taxon>
        <taxon>Pezizomycotina</taxon>
        <taxon>Sordariomycetes</taxon>
        <taxon>Sordariomycetidae</taxon>
        <taxon>Cephalothecales</taxon>
        <taxon>Cephalothecaceae</taxon>
        <taxon>Phialemonium</taxon>
    </lineage>
</organism>
<protein>
    <submittedName>
        <fullName evidence="2">Uncharacterized protein</fullName>
    </submittedName>
</protein>
<feature type="region of interest" description="Disordered" evidence="1">
    <location>
        <begin position="490"/>
        <end position="568"/>
    </location>
</feature>
<comment type="caution">
    <text evidence="2">The sequence shown here is derived from an EMBL/GenBank/DDBJ whole genome shotgun (WGS) entry which is preliminary data.</text>
</comment>
<keyword evidence="3" id="KW-1185">Reference proteome</keyword>
<dbReference type="Proteomes" id="UP001586593">
    <property type="component" value="Unassembled WGS sequence"/>
</dbReference>
<name>A0ABR3VXG3_9PEZI</name>
<reference evidence="2 3" key="1">
    <citation type="journal article" date="2024" name="Commun. Biol.">
        <title>Comparative genomic analysis of thermophilic fungi reveals convergent evolutionary adaptations and gene losses.</title>
        <authorList>
            <person name="Steindorff A.S."/>
            <person name="Aguilar-Pontes M.V."/>
            <person name="Robinson A.J."/>
            <person name="Andreopoulos B."/>
            <person name="LaButti K."/>
            <person name="Kuo A."/>
            <person name="Mondo S."/>
            <person name="Riley R."/>
            <person name="Otillar R."/>
            <person name="Haridas S."/>
            <person name="Lipzen A."/>
            <person name="Grimwood J."/>
            <person name="Schmutz J."/>
            <person name="Clum A."/>
            <person name="Reid I.D."/>
            <person name="Moisan M.C."/>
            <person name="Butler G."/>
            <person name="Nguyen T.T.M."/>
            <person name="Dewar K."/>
            <person name="Conant G."/>
            <person name="Drula E."/>
            <person name="Henrissat B."/>
            <person name="Hansel C."/>
            <person name="Singer S."/>
            <person name="Hutchinson M.I."/>
            <person name="de Vries R.P."/>
            <person name="Natvig D.O."/>
            <person name="Powell A.J."/>
            <person name="Tsang A."/>
            <person name="Grigoriev I.V."/>
        </authorList>
    </citation>
    <scope>NUCLEOTIDE SEQUENCE [LARGE SCALE GENOMIC DNA]</scope>
    <source>
        <strain evidence="2 3">ATCC 24622</strain>
    </source>
</reference>
<dbReference type="EMBL" id="JAZHXJ010000960">
    <property type="protein sequence ID" value="KAL1847708.1"/>
    <property type="molecule type" value="Genomic_DNA"/>
</dbReference>
<evidence type="ECO:0000313" key="2">
    <source>
        <dbReference type="EMBL" id="KAL1847708.1"/>
    </source>
</evidence>
<feature type="compositionally biased region" description="Low complexity" evidence="1">
    <location>
        <begin position="494"/>
        <end position="511"/>
    </location>
</feature>
<feature type="region of interest" description="Disordered" evidence="1">
    <location>
        <begin position="107"/>
        <end position="143"/>
    </location>
</feature>
<evidence type="ECO:0000256" key="1">
    <source>
        <dbReference type="SAM" id="MobiDB-lite"/>
    </source>
</evidence>
<feature type="compositionally biased region" description="Basic and acidic residues" evidence="1">
    <location>
        <begin position="202"/>
        <end position="213"/>
    </location>
</feature>
<accession>A0ABR3VXG3</accession>
<feature type="compositionally biased region" description="Polar residues" evidence="1">
    <location>
        <begin position="189"/>
        <end position="201"/>
    </location>
</feature>
<feature type="region of interest" description="Disordered" evidence="1">
    <location>
        <begin position="160"/>
        <end position="470"/>
    </location>
</feature>
<feature type="compositionally biased region" description="Low complexity" evidence="1">
    <location>
        <begin position="296"/>
        <end position="305"/>
    </location>
</feature>
<sequence length="568" mass="60269">MSNKVRLNRGTMSCHFVIPKEDVKVRVRLYPHGYLDDRAAHADAYAEFSVCVCQTATIRALADSISSRSRGHWTVARVEDKDGDEFDAADETVWGALAFQPFRFVMAPPAQPTKQPPGSAPESAAKMPAKGPLIQPRSAVKMPAKGPLIQPRVLIRHDHYQGCNTPRPDTHRASSTTRSDGSPPEAVTTPANRPTSVASRQNEAREAASETCRDSGPPSLAAATTKSVSHPWLKTNKGPRGHSKSKSIGGGGTTPSLPHASPSASDDESYDFSWGESQPSPTDHIRTVVTAKRSARSSPAVRVSACPPVPRAVQSSPAGRRAQSAMPPVHPESAAGEPQRETNPAATAYPWGPEKGTSRAGDEIDLTGPDLDSHQNGATGQPPPPSPQVVSSRYLPLSSPIVYPSSSPRETLPSASPSPATALPRVTKTAAPATAPTPMRTGPAQMGPKSIPRTPDPKPRKRSFSLPTATPCMVDLTELSDSDDSVEIIPSSVASTQRSTAARPAASATERPGIDRRRPATPAAALPKPPTTSSHRRRWTCTTTADPPRHIRRRGGKTTPAESPPRPG</sequence>
<proteinExistence type="predicted"/>
<feature type="compositionally biased region" description="Pro residues" evidence="1">
    <location>
        <begin position="109"/>
        <end position="119"/>
    </location>
</feature>